<evidence type="ECO:0000256" key="6">
    <source>
        <dbReference type="SAM" id="Phobius"/>
    </source>
</evidence>
<dbReference type="EMBL" id="CP001661">
    <property type="protein sequence ID" value="ACT18469.1"/>
    <property type="molecule type" value="Genomic_DNA"/>
</dbReference>
<feature type="transmembrane region" description="Helical" evidence="6">
    <location>
        <begin position="98"/>
        <end position="116"/>
    </location>
</feature>
<dbReference type="KEGG" id="gem:GM21_2426"/>
<organism evidence="7">
    <name type="scientific">Geobacter sp. (strain M21)</name>
    <dbReference type="NCBI Taxonomy" id="443144"/>
    <lineage>
        <taxon>Bacteria</taxon>
        <taxon>Pseudomonadati</taxon>
        <taxon>Thermodesulfobacteriota</taxon>
        <taxon>Desulfuromonadia</taxon>
        <taxon>Geobacterales</taxon>
        <taxon>Geobacteraceae</taxon>
        <taxon>Geobacter</taxon>
    </lineage>
</organism>
<dbReference type="InterPro" id="IPR044878">
    <property type="entry name" value="UbiA_sf"/>
</dbReference>
<sequence length="250" mass="26607">MALDPTAAGAAVPPCHSRFRAYLTLCRVSNLPTVWTNVLAASLLSGAPLSYRLFLLLAFSLSCFYLAGMVLNDLCDCEHDRMFRPSRPIPRGDVSERAALLLTVALSCAGLGALVFAPDLRGGLAALLLLAVIIAYDHRHKENPFSVLLMAGCRFLIFVVAGFALAGKVAGGVLLAGGAQFLYVVALSVFARYDNSRETPLPFPAMPLLLAGISLLDGVVLMLLVEPVWLLAGVGGFFLTLAGQRFVRGD</sequence>
<keyword evidence="5 6" id="KW-0472">Membrane</keyword>
<feature type="transmembrane region" description="Helical" evidence="6">
    <location>
        <begin position="53"/>
        <end position="77"/>
    </location>
</feature>
<reference evidence="7" key="1">
    <citation type="submission" date="2009-07" db="EMBL/GenBank/DDBJ databases">
        <title>Complete sequence of Geobacter sp. M21.</title>
        <authorList>
            <consortium name="US DOE Joint Genome Institute"/>
            <person name="Lucas S."/>
            <person name="Copeland A."/>
            <person name="Lapidus A."/>
            <person name="Glavina del Rio T."/>
            <person name="Dalin E."/>
            <person name="Tice H."/>
            <person name="Bruce D."/>
            <person name="Goodwin L."/>
            <person name="Pitluck S."/>
            <person name="Saunders E."/>
            <person name="Brettin T."/>
            <person name="Detter J.C."/>
            <person name="Han C."/>
            <person name="Larimer F."/>
            <person name="Land M."/>
            <person name="Hauser L."/>
            <person name="Kyrpides N."/>
            <person name="Ovchinnikova G."/>
            <person name="Lovley D."/>
        </authorList>
    </citation>
    <scope>NUCLEOTIDE SEQUENCE [LARGE SCALE GENOMIC DNA]</scope>
    <source>
        <strain evidence="7">M21</strain>
    </source>
</reference>
<feature type="transmembrane region" description="Helical" evidence="6">
    <location>
        <begin position="145"/>
        <end position="166"/>
    </location>
</feature>
<feature type="transmembrane region" description="Helical" evidence="6">
    <location>
        <begin position="229"/>
        <end position="247"/>
    </location>
</feature>
<dbReference type="GO" id="GO:0016020">
    <property type="term" value="C:membrane"/>
    <property type="evidence" value="ECO:0007669"/>
    <property type="project" value="UniProtKB-SubCell"/>
</dbReference>
<evidence type="ECO:0000256" key="2">
    <source>
        <dbReference type="ARBA" id="ARBA00022475"/>
    </source>
</evidence>
<keyword evidence="7" id="KW-0808">Transferase</keyword>
<dbReference type="Gene3D" id="1.10.357.140">
    <property type="entry name" value="UbiA prenyltransferase"/>
    <property type="match status" value="1"/>
</dbReference>
<evidence type="ECO:0000256" key="5">
    <source>
        <dbReference type="ARBA" id="ARBA00023136"/>
    </source>
</evidence>
<dbReference type="HOGENOM" id="CLU_060108_0_0_7"/>
<protein>
    <submittedName>
        <fullName evidence="7">UbiA prenyltransferase</fullName>
    </submittedName>
</protein>
<gene>
    <name evidence="7" type="ordered locus">GM21_2426</name>
</gene>
<accession>C6DZG1</accession>
<feature type="transmembrane region" description="Helical" evidence="6">
    <location>
        <begin position="122"/>
        <end position="138"/>
    </location>
</feature>
<evidence type="ECO:0000256" key="4">
    <source>
        <dbReference type="ARBA" id="ARBA00022989"/>
    </source>
</evidence>
<keyword evidence="2" id="KW-1003">Cell membrane</keyword>
<proteinExistence type="predicted"/>
<evidence type="ECO:0000313" key="7">
    <source>
        <dbReference type="EMBL" id="ACT18469.1"/>
    </source>
</evidence>
<feature type="transmembrane region" description="Helical" evidence="6">
    <location>
        <begin position="172"/>
        <end position="191"/>
    </location>
</feature>
<keyword evidence="4 6" id="KW-1133">Transmembrane helix</keyword>
<dbReference type="OrthoDB" id="508337at2"/>
<dbReference type="PANTHER" id="PTHR42723:SF1">
    <property type="entry name" value="CHLOROPHYLL SYNTHASE, CHLOROPLASTIC"/>
    <property type="match status" value="1"/>
</dbReference>
<dbReference type="InterPro" id="IPR000537">
    <property type="entry name" value="UbiA_prenyltransferase"/>
</dbReference>
<dbReference type="GO" id="GO:0016765">
    <property type="term" value="F:transferase activity, transferring alkyl or aryl (other than methyl) groups"/>
    <property type="evidence" value="ECO:0007669"/>
    <property type="project" value="InterPro"/>
</dbReference>
<evidence type="ECO:0000256" key="3">
    <source>
        <dbReference type="ARBA" id="ARBA00022692"/>
    </source>
</evidence>
<dbReference type="InterPro" id="IPR050475">
    <property type="entry name" value="Prenyltransferase_related"/>
</dbReference>
<keyword evidence="3 6" id="KW-0812">Transmembrane</keyword>
<dbReference type="Pfam" id="PF01040">
    <property type="entry name" value="UbiA"/>
    <property type="match status" value="1"/>
</dbReference>
<dbReference type="eggNOG" id="COG0382">
    <property type="taxonomic scope" value="Bacteria"/>
</dbReference>
<dbReference type="AlphaFoldDB" id="C6DZG1"/>
<dbReference type="STRING" id="443144.GM21_2426"/>
<dbReference type="PANTHER" id="PTHR42723">
    <property type="entry name" value="CHLOROPHYLL SYNTHASE"/>
    <property type="match status" value="1"/>
</dbReference>
<evidence type="ECO:0000256" key="1">
    <source>
        <dbReference type="ARBA" id="ARBA00004141"/>
    </source>
</evidence>
<comment type="subcellular location">
    <subcellularLocation>
        <location evidence="1">Membrane</location>
        <topology evidence="1">Multi-pass membrane protein</topology>
    </subcellularLocation>
</comment>
<feature type="transmembrane region" description="Helical" evidence="6">
    <location>
        <begin position="203"/>
        <end position="223"/>
    </location>
</feature>
<name>C6DZG1_GEOSM</name>